<dbReference type="Proteomes" id="UP000280659">
    <property type="component" value="Segment"/>
</dbReference>
<evidence type="ECO:0000313" key="2">
    <source>
        <dbReference type="Proteomes" id="UP000280659"/>
    </source>
</evidence>
<evidence type="ECO:0000313" key="1">
    <source>
        <dbReference type="EMBL" id="AYD85754.1"/>
    </source>
</evidence>
<keyword evidence="2" id="KW-1185">Reference proteome</keyword>
<accession>A0A386KL11</accession>
<sequence>MFVIVDQYGCYLAKIWTAQPSDKKGEINNFVINSHFHHDFERALKFSSKIEASAVLGVLDHDIDARIKELKQVVYHAGEQRYLKSINIEQAHSHGEVVTKNVTKWCKNVDEALPFKDQEGLKAIVALTERGENLNGNFGYVTVKYV</sequence>
<dbReference type="EMBL" id="MH800199">
    <property type="protein sequence ID" value="AYD85754.1"/>
    <property type="molecule type" value="Genomic_DNA"/>
</dbReference>
<gene>
    <name evidence="1" type="ORF">Aci022_062</name>
</gene>
<organism evidence="1 2">
    <name type="scientific">Acinetobacter phage vB_AbaM_B09_Aci02-2</name>
    <dbReference type="NCBI Taxonomy" id="2315467"/>
    <lineage>
        <taxon>Viruses</taxon>
        <taxon>Duplodnaviria</taxon>
        <taxon>Heunggongvirae</taxon>
        <taxon>Uroviricota</taxon>
        <taxon>Caudoviricetes</taxon>
        <taxon>Saclayvirus</taxon>
        <taxon>Saclayvirus Aci022</taxon>
    </lineage>
</organism>
<protein>
    <submittedName>
        <fullName evidence="1">Uncharacterized protein</fullName>
    </submittedName>
</protein>
<reference evidence="1 2" key="1">
    <citation type="submission" date="2018-08" db="EMBL/GenBank/DDBJ databases">
        <title>Complete genome sequence of five Acinetobacter baumannii phages from Abidjan, Cote d'Ivoire.</title>
        <authorList>
            <person name="Essoh C."/>
            <person name="Vernadet J.-P."/>
            <person name="Vergnaud G."/>
            <person name="Resch G."/>
            <person name="Pourcel C."/>
        </authorList>
    </citation>
    <scope>NUCLEOTIDE SEQUENCE [LARGE SCALE GENOMIC DNA]</scope>
</reference>
<proteinExistence type="predicted"/>
<name>A0A386KL11_9CAUD</name>